<dbReference type="GO" id="GO:0003682">
    <property type="term" value="F:chromatin binding"/>
    <property type="evidence" value="ECO:0007669"/>
    <property type="project" value="TreeGrafter"/>
</dbReference>
<accession>A0A8W8N098</accession>
<feature type="compositionally biased region" description="Low complexity" evidence="1">
    <location>
        <begin position="82"/>
        <end position="96"/>
    </location>
</feature>
<dbReference type="InterPro" id="IPR023093">
    <property type="entry name" value="ScpA-like_C"/>
</dbReference>
<sequence length="215" mass="24652">NLITRQVKEEEESDQDKLDLEATEILREEQERSAAPIQEVSTIIEEPSVLDESATTTRTKRRERQSLKSPKPVPTPSREPDLSLNNTTNPFSNTFTEAPIVPPQSVAPPSVLPHDAPSFNAEAEVDTEAMPENEEQEEKRWTKRTQLMQHSLDVAFRYKNTLSFKEMSRNLNRKQACSKFYTLLVLKKFQAIQVQQPEEFGDIYIDKGPRFGMIC</sequence>
<dbReference type="InterPro" id="IPR039781">
    <property type="entry name" value="Rad21/Rec8-like"/>
</dbReference>
<dbReference type="SUPFAM" id="SSF46785">
    <property type="entry name" value="Winged helix' DNA-binding domain"/>
    <property type="match status" value="1"/>
</dbReference>
<evidence type="ECO:0000313" key="4">
    <source>
        <dbReference type="Proteomes" id="UP000005408"/>
    </source>
</evidence>
<dbReference type="InterPro" id="IPR036390">
    <property type="entry name" value="WH_DNA-bd_sf"/>
</dbReference>
<keyword evidence="4" id="KW-1185">Reference proteome</keyword>
<dbReference type="Gene3D" id="1.10.10.580">
    <property type="entry name" value="Structural maintenance of chromosome 1. Chain E"/>
    <property type="match status" value="1"/>
</dbReference>
<feature type="domain" description="Rad21/Rec8-like protein C-terminal eukaryotic" evidence="2">
    <location>
        <begin position="160"/>
        <end position="211"/>
    </location>
</feature>
<protein>
    <recommendedName>
        <fullName evidence="2">Rad21/Rec8-like protein C-terminal eukaryotic domain-containing protein</fullName>
    </recommendedName>
</protein>
<evidence type="ECO:0000313" key="3">
    <source>
        <dbReference type="EnsemblMetazoa" id="G3843.3:cds"/>
    </source>
</evidence>
<dbReference type="EnsemblMetazoa" id="G3843.3">
    <property type="protein sequence ID" value="G3843.3:cds"/>
    <property type="gene ID" value="G3843"/>
</dbReference>
<dbReference type="Pfam" id="PF04824">
    <property type="entry name" value="Rad21_Rec8"/>
    <property type="match status" value="1"/>
</dbReference>
<dbReference type="GO" id="GO:0007062">
    <property type="term" value="P:sister chromatid cohesion"/>
    <property type="evidence" value="ECO:0007669"/>
    <property type="project" value="InterPro"/>
</dbReference>
<organism evidence="3 4">
    <name type="scientific">Magallana gigas</name>
    <name type="common">Pacific oyster</name>
    <name type="synonym">Crassostrea gigas</name>
    <dbReference type="NCBI Taxonomy" id="29159"/>
    <lineage>
        <taxon>Eukaryota</taxon>
        <taxon>Metazoa</taxon>
        <taxon>Spiralia</taxon>
        <taxon>Lophotrochozoa</taxon>
        <taxon>Mollusca</taxon>
        <taxon>Bivalvia</taxon>
        <taxon>Autobranchia</taxon>
        <taxon>Pteriomorphia</taxon>
        <taxon>Ostreida</taxon>
        <taxon>Ostreoidea</taxon>
        <taxon>Ostreidae</taxon>
        <taxon>Magallana</taxon>
    </lineage>
</organism>
<reference evidence="3" key="1">
    <citation type="submission" date="2022-08" db="UniProtKB">
        <authorList>
            <consortium name="EnsemblMetazoa"/>
        </authorList>
    </citation>
    <scope>IDENTIFICATION</scope>
    <source>
        <strain evidence="3">05x7-T-G4-1.051#20</strain>
    </source>
</reference>
<dbReference type="PANTHER" id="PTHR12585:SF69">
    <property type="entry name" value="FI11703P"/>
    <property type="match status" value="1"/>
</dbReference>
<evidence type="ECO:0000259" key="2">
    <source>
        <dbReference type="Pfam" id="PF04824"/>
    </source>
</evidence>
<dbReference type="GO" id="GO:1990414">
    <property type="term" value="P:replication-born double-strand break repair via sister chromatid exchange"/>
    <property type="evidence" value="ECO:0007669"/>
    <property type="project" value="TreeGrafter"/>
</dbReference>
<dbReference type="InterPro" id="IPR006909">
    <property type="entry name" value="Rad21/Rec8_C_eu"/>
</dbReference>
<dbReference type="Proteomes" id="UP000005408">
    <property type="component" value="Unassembled WGS sequence"/>
</dbReference>
<dbReference type="AlphaFoldDB" id="A0A8W8N098"/>
<feature type="region of interest" description="Disordered" evidence="1">
    <location>
        <begin position="28"/>
        <end position="96"/>
    </location>
</feature>
<dbReference type="PANTHER" id="PTHR12585">
    <property type="entry name" value="SCC1 / RAD21 FAMILY MEMBER"/>
    <property type="match status" value="1"/>
</dbReference>
<proteinExistence type="predicted"/>
<name>A0A8W8N098_MAGGI</name>
<dbReference type="GO" id="GO:0008278">
    <property type="term" value="C:cohesin complex"/>
    <property type="evidence" value="ECO:0007669"/>
    <property type="project" value="InterPro"/>
</dbReference>
<evidence type="ECO:0000256" key="1">
    <source>
        <dbReference type="SAM" id="MobiDB-lite"/>
    </source>
</evidence>